<organism evidence="1 2">
    <name type="scientific">Lactobacillus kefiranofaciens</name>
    <dbReference type="NCBI Taxonomy" id="267818"/>
    <lineage>
        <taxon>Bacteria</taxon>
        <taxon>Bacillati</taxon>
        <taxon>Bacillota</taxon>
        <taxon>Bacilli</taxon>
        <taxon>Lactobacillales</taxon>
        <taxon>Lactobacillaceae</taxon>
        <taxon>Lactobacillus</taxon>
    </lineage>
</organism>
<evidence type="ECO:0000313" key="1">
    <source>
        <dbReference type="EMBL" id="WGO86417.1"/>
    </source>
</evidence>
<reference evidence="1" key="1">
    <citation type="journal article" date="2022" name="Food Funct.">
        <title>Lactobacillus kefiranofaciens ZW18 from Kefir enhances the anti-tumor effect of anti-programmed cell death 1 (PD-1) immunotherapy by modulating the gut microbiota.</title>
        <authorList>
            <person name="Zhao J."/>
            <person name="Wang Y."/>
            <person name="Wang J."/>
            <person name="Lv M."/>
            <person name="Zhou C."/>
            <person name="Jia L."/>
            <person name="Geng W."/>
        </authorList>
    </citation>
    <scope>NUCLEOTIDE SEQUENCE</scope>
    <source>
        <strain evidence="1">ZW18</strain>
    </source>
</reference>
<dbReference type="RefSeq" id="WP_202797568.1">
    <property type="nucleotide sequence ID" value="NZ_CP123735.1"/>
</dbReference>
<name>A0AAX3UFF5_9LACO</name>
<gene>
    <name evidence="1" type="ORF">QEJ78_02825</name>
</gene>
<accession>A0AAX3UFF5</accession>
<dbReference type="EMBL" id="CP123735">
    <property type="protein sequence ID" value="WGO86417.1"/>
    <property type="molecule type" value="Genomic_DNA"/>
</dbReference>
<proteinExistence type="predicted"/>
<dbReference type="AlphaFoldDB" id="A0AAX3UFF5"/>
<protein>
    <submittedName>
        <fullName evidence="1">Transposase</fullName>
    </submittedName>
</protein>
<dbReference type="Proteomes" id="UP001242513">
    <property type="component" value="Chromosome"/>
</dbReference>
<reference evidence="1" key="2">
    <citation type="submission" date="2023-04" db="EMBL/GenBank/DDBJ databases">
        <authorList>
            <person name="Wang Y."/>
        </authorList>
    </citation>
    <scope>NUCLEOTIDE SEQUENCE</scope>
    <source>
        <strain evidence="1">ZW18</strain>
    </source>
</reference>
<sequence>MRVKVTKNKNSQSFYVIKDVNVAGKRTTKIVAALGNENQLREKHPDYEPLVWAKKQAKLLTQKEKANQNSLIKSFSAAKLIEKDKQRSFNVGYLFLQDILSQLGLKQACKKIQAQTRIKYDLYNILALLIYARILSPSSKESSLAYMQEMLGVDLPNLHDIYRALSLLSERKEELVSASYHHSINVKPRDTRILYYDCTNFYFEIEAAEDMKQYGVSKEHRPNLIIQMGLFMDANGLPLSFTLFDGNKNEQPSMKPLEKEIMRDFHLSDFVVCTDAGLSSNQNRKYNSFSNRHFITTQSIKKLKKNLKDWALDPSGWQKPNDKTQYNLNELNLETDDSIYYKIRPINENDLEQNLFVTFSPKYLRYQRQICQGQIDRAIKQANSKQKK</sequence>
<evidence type="ECO:0000313" key="2">
    <source>
        <dbReference type="Proteomes" id="UP001242513"/>
    </source>
</evidence>